<dbReference type="Proteomes" id="UP000224006">
    <property type="component" value="Chromosome IX"/>
</dbReference>
<keyword evidence="3" id="KW-1185">Reference proteome</keyword>
<proteinExistence type="predicted"/>
<dbReference type="VEuPathDB" id="ToxoDB:BESB_013930"/>
<dbReference type="RefSeq" id="XP_029216790.1">
    <property type="nucleotide sequence ID" value="XM_029360123.1"/>
</dbReference>
<evidence type="ECO:0000256" key="1">
    <source>
        <dbReference type="SAM" id="MobiDB-lite"/>
    </source>
</evidence>
<evidence type="ECO:0000313" key="3">
    <source>
        <dbReference type="Proteomes" id="UP000224006"/>
    </source>
</evidence>
<reference evidence="2 3" key="1">
    <citation type="submission" date="2017-09" db="EMBL/GenBank/DDBJ databases">
        <title>Genome sequencing of Besnoitia besnoiti strain Bb-Ger1.</title>
        <authorList>
            <person name="Schares G."/>
            <person name="Venepally P."/>
            <person name="Lorenzi H.A."/>
        </authorList>
    </citation>
    <scope>NUCLEOTIDE SEQUENCE [LARGE SCALE GENOMIC DNA]</scope>
    <source>
        <strain evidence="2 3">Bb-Ger1</strain>
    </source>
</reference>
<sequence length="92" mass="9458">MKGQSSLKAGSPRVAATPELGSVYWGSADVFVLSSLEYDAHPNVADPNVADPNVADPNVADPNVADPNVADLNVADLNVAGEPTLQQRTSSA</sequence>
<dbReference type="KEGG" id="bbes:BESB_013930"/>
<protein>
    <submittedName>
        <fullName evidence="2">Uncharacterized protein</fullName>
    </submittedName>
</protein>
<evidence type="ECO:0000313" key="2">
    <source>
        <dbReference type="EMBL" id="PFH32781.1"/>
    </source>
</evidence>
<accession>A0A2A9M8Y5</accession>
<name>A0A2A9M8Y5_BESBE</name>
<comment type="caution">
    <text evidence="2">The sequence shown here is derived from an EMBL/GenBank/DDBJ whole genome shotgun (WGS) entry which is preliminary data.</text>
</comment>
<dbReference type="AlphaFoldDB" id="A0A2A9M8Y5"/>
<dbReference type="GeneID" id="40306455"/>
<feature type="region of interest" description="Disordered" evidence="1">
    <location>
        <begin position="41"/>
        <end position="67"/>
    </location>
</feature>
<dbReference type="EMBL" id="NWUJ01000010">
    <property type="protein sequence ID" value="PFH32781.1"/>
    <property type="molecule type" value="Genomic_DNA"/>
</dbReference>
<organism evidence="2 3">
    <name type="scientific">Besnoitia besnoiti</name>
    <name type="common">Apicomplexan protozoan</name>
    <dbReference type="NCBI Taxonomy" id="94643"/>
    <lineage>
        <taxon>Eukaryota</taxon>
        <taxon>Sar</taxon>
        <taxon>Alveolata</taxon>
        <taxon>Apicomplexa</taxon>
        <taxon>Conoidasida</taxon>
        <taxon>Coccidia</taxon>
        <taxon>Eucoccidiorida</taxon>
        <taxon>Eimeriorina</taxon>
        <taxon>Sarcocystidae</taxon>
        <taxon>Besnoitia</taxon>
    </lineage>
</organism>
<gene>
    <name evidence="2" type="ORF">BESB_013930</name>
</gene>